<dbReference type="Pfam" id="PF00561">
    <property type="entry name" value="Abhydrolase_1"/>
    <property type="match status" value="1"/>
</dbReference>
<dbReference type="OrthoDB" id="5296151at2"/>
<name>A0A383XQX5_9GAMM</name>
<dbReference type="Gene3D" id="3.40.50.1820">
    <property type="entry name" value="alpha/beta hydrolase"/>
    <property type="match status" value="1"/>
</dbReference>
<reference evidence="3 4" key="1">
    <citation type="submission" date="2018-05" db="EMBL/GenBank/DDBJ databases">
        <title>Abyssibacter profundi OUC007T gen. nov., sp. nov, a marine bacterium isolated from seawater of the Mariana Trench.</title>
        <authorList>
            <person name="Zhou S."/>
        </authorList>
    </citation>
    <scope>NUCLEOTIDE SEQUENCE [LARGE SCALE GENOMIC DNA]</scope>
    <source>
        <strain evidence="3 4">OUC007</strain>
    </source>
</reference>
<feature type="domain" description="AB hydrolase-1" evidence="2">
    <location>
        <begin position="52"/>
        <end position="333"/>
    </location>
</feature>
<dbReference type="AlphaFoldDB" id="A0A383XQX5"/>
<comment type="caution">
    <text evidence="3">The sequence shown here is derived from an EMBL/GenBank/DDBJ whole genome shotgun (WGS) entry which is preliminary data.</text>
</comment>
<protein>
    <recommendedName>
        <fullName evidence="2">AB hydrolase-1 domain-containing protein</fullName>
    </recommendedName>
</protein>
<organism evidence="3 4">
    <name type="scientific">Abyssibacter profundi</name>
    <dbReference type="NCBI Taxonomy" id="2182787"/>
    <lineage>
        <taxon>Bacteria</taxon>
        <taxon>Pseudomonadati</taxon>
        <taxon>Pseudomonadota</taxon>
        <taxon>Gammaproteobacteria</taxon>
        <taxon>Chromatiales</taxon>
        <taxon>Oceanococcaceae</taxon>
        <taxon>Abyssibacter</taxon>
    </lineage>
</organism>
<evidence type="ECO:0000256" key="1">
    <source>
        <dbReference type="ARBA" id="ARBA00022801"/>
    </source>
</evidence>
<proteinExistence type="predicted"/>
<keyword evidence="1" id="KW-0378">Hydrolase</keyword>
<keyword evidence="4" id="KW-1185">Reference proteome</keyword>
<dbReference type="PRINTS" id="PR00412">
    <property type="entry name" value="EPOXHYDRLASE"/>
</dbReference>
<dbReference type="InterPro" id="IPR000639">
    <property type="entry name" value="Epox_hydrolase-like"/>
</dbReference>
<dbReference type="InterPro" id="IPR029058">
    <property type="entry name" value="AB_hydrolase_fold"/>
</dbReference>
<dbReference type="GO" id="GO:0004301">
    <property type="term" value="F:epoxide hydrolase activity"/>
    <property type="evidence" value="ECO:0007669"/>
    <property type="project" value="TreeGrafter"/>
</dbReference>
<dbReference type="Proteomes" id="UP000251800">
    <property type="component" value="Unassembled WGS sequence"/>
</dbReference>
<dbReference type="InterPro" id="IPR051340">
    <property type="entry name" value="Haloalkane_dehalogenase"/>
</dbReference>
<dbReference type="InterPro" id="IPR000073">
    <property type="entry name" value="AB_hydrolase_1"/>
</dbReference>
<dbReference type="SUPFAM" id="SSF53474">
    <property type="entry name" value="alpha/beta-Hydrolases"/>
    <property type="match status" value="1"/>
</dbReference>
<evidence type="ECO:0000313" key="4">
    <source>
        <dbReference type="Proteomes" id="UP000251800"/>
    </source>
</evidence>
<dbReference type="EMBL" id="QEQK01000014">
    <property type="protein sequence ID" value="PWN55029.1"/>
    <property type="molecule type" value="Genomic_DNA"/>
</dbReference>
<dbReference type="PANTHER" id="PTHR42977">
    <property type="entry name" value="HYDROLASE-RELATED"/>
    <property type="match status" value="1"/>
</dbReference>
<dbReference type="PANTHER" id="PTHR42977:SF3">
    <property type="entry name" value="AB HYDROLASE-1 DOMAIN-CONTAINING PROTEIN"/>
    <property type="match status" value="1"/>
</dbReference>
<evidence type="ECO:0000259" key="2">
    <source>
        <dbReference type="Pfam" id="PF00561"/>
    </source>
</evidence>
<dbReference type="RefSeq" id="WP_109721180.1">
    <property type="nucleotide sequence ID" value="NZ_QEQK01000014.1"/>
</dbReference>
<evidence type="ECO:0000313" key="3">
    <source>
        <dbReference type="EMBL" id="PWN55029.1"/>
    </source>
</evidence>
<accession>A0A383XQX5</accession>
<sequence length="354" mass="39788">MRIASNTPLRQPPHDYCPAGADRWFQIPDGLDAGKQLFYIDHQTRPDSPDRTVLFVHGNPECSYTYRRCRDALIESGAALRIVIPDHIGFGLSDQADFEMVDVHHAANLAQLIRHLDLQDITLVVHDWGGPIGIGSFAGMMDRVERLVVLNTTVFPMPPDGIRYNNWPARWMPWSVFPRLMPDATWGGVAATVLEDADPQPFIRLAARSARMQWRFVRRAIEPGTAGHVFSEQFRSRANARSSQRNVLQTPCWGHGYRYTDARHGVQDNHAFYATLQQALPANWGPTGRNIPVSGHFGAWDPCAKPSVIQQWRDALPRLDEDLHLYPETGHFVEESKGEAIAASILADRSSEAL</sequence>
<gene>
    <name evidence="3" type="ORF">DEH80_14210</name>
</gene>